<comment type="caution">
    <text evidence="1">The sequence shown here is derived from an EMBL/GenBank/DDBJ whole genome shotgun (WGS) entry which is preliminary data.</text>
</comment>
<dbReference type="RefSeq" id="WP_275649500.1">
    <property type="nucleotide sequence ID" value="NZ_JARFVA010000003.1"/>
</dbReference>
<dbReference type="InterPro" id="IPR005358">
    <property type="entry name" value="Puta_zinc/iron-chelating_dom"/>
</dbReference>
<dbReference type="EMBL" id="JARFVA010000003">
    <property type="protein sequence ID" value="MDF0707521.1"/>
    <property type="molecule type" value="Genomic_DNA"/>
</dbReference>
<accession>A0ABT5XNP6</accession>
<sequence length="200" mass="22620">MTLDQKVRLVESLFDQLDRETQQFQDKSGLGCVTGCGKCCTHPNIDASPLEFLPWALELYLSGKAEDTWATLQESSDQTCALLNPFALLNKGHCGSYKYRGLICRLFGYAASKDKYGKLRLATCKIIKEEQTEKYHAVSQAISEGLYVPVFTEYYMQLAQIDYQMGSKIIPINKALKMALEEVLQYYAYRPAPDMGKQIV</sequence>
<reference evidence="1 2" key="1">
    <citation type="submission" date="2023-03" db="EMBL/GenBank/DDBJ databases">
        <title>Muricauda XX sp. nov. and Muricauda XXX sp. nov., two novel species isolated from Okinawa Trough.</title>
        <authorList>
            <person name="Cao W."/>
            <person name="Deng X."/>
        </authorList>
    </citation>
    <scope>NUCLEOTIDE SEQUENCE [LARGE SCALE GENOMIC DNA]</scope>
    <source>
        <strain evidence="1 2">81s02</strain>
    </source>
</reference>
<keyword evidence="2" id="KW-1185">Reference proteome</keyword>
<protein>
    <submittedName>
        <fullName evidence="1">YkgJ family cysteine cluster protein</fullName>
    </submittedName>
</protein>
<dbReference type="Pfam" id="PF03692">
    <property type="entry name" value="CxxCxxCC"/>
    <property type="match status" value="1"/>
</dbReference>
<name>A0ABT5XNP6_9FLAO</name>
<dbReference type="Proteomes" id="UP001217083">
    <property type="component" value="Unassembled WGS sequence"/>
</dbReference>
<proteinExistence type="predicted"/>
<evidence type="ECO:0000313" key="2">
    <source>
        <dbReference type="Proteomes" id="UP001217083"/>
    </source>
</evidence>
<organism evidence="1 2">
    <name type="scientific">Flagellimonas okinawensis</name>
    <dbReference type="NCBI Taxonomy" id="3031324"/>
    <lineage>
        <taxon>Bacteria</taxon>
        <taxon>Pseudomonadati</taxon>
        <taxon>Bacteroidota</taxon>
        <taxon>Flavobacteriia</taxon>
        <taxon>Flavobacteriales</taxon>
        <taxon>Flavobacteriaceae</taxon>
        <taxon>Flagellimonas</taxon>
    </lineage>
</organism>
<gene>
    <name evidence="1" type="ORF">PY091_09855</name>
</gene>
<evidence type="ECO:0000313" key="1">
    <source>
        <dbReference type="EMBL" id="MDF0707521.1"/>
    </source>
</evidence>